<name>A0A8J3Q614_9ACTN</name>
<dbReference type="SUPFAM" id="SSF54897">
    <property type="entry name" value="Protease propeptides/inhibitors"/>
    <property type="match status" value="1"/>
</dbReference>
<evidence type="ECO:0000256" key="2">
    <source>
        <dbReference type="ARBA" id="ARBA00022670"/>
    </source>
</evidence>
<evidence type="ECO:0000256" key="3">
    <source>
        <dbReference type="ARBA" id="ARBA00022801"/>
    </source>
</evidence>
<evidence type="ECO:0000256" key="5">
    <source>
        <dbReference type="PIRSR" id="PIRSR615500-1"/>
    </source>
</evidence>
<evidence type="ECO:0000256" key="7">
    <source>
        <dbReference type="RuleBase" id="RU003355"/>
    </source>
</evidence>
<dbReference type="InterPro" id="IPR010259">
    <property type="entry name" value="S8pro/Inhibitor_I9"/>
</dbReference>
<dbReference type="InterPro" id="IPR008979">
    <property type="entry name" value="Galactose-bd-like_sf"/>
</dbReference>
<dbReference type="InterPro" id="IPR000209">
    <property type="entry name" value="Peptidase_S8/S53_dom"/>
</dbReference>
<evidence type="ECO:0000256" key="6">
    <source>
        <dbReference type="PROSITE-ProRule" id="PRU01240"/>
    </source>
</evidence>
<accession>A0A8J3Q614</accession>
<dbReference type="GO" id="GO:0006508">
    <property type="term" value="P:proteolysis"/>
    <property type="evidence" value="ECO:0007669"/>
    <property type="project" value="UniProtKB-KW"/>
</dbReference>
<dbReference type="EMBL" id="BONY01000013">
    <property type="protein sequence ID" value="GIH04456.1"/>
    <property type="molecule type" value="Genomic_DNA"/>
</dbReference>
<keyword evidence="10" id="KW-1185">Reference proteome</keyword>
<dbReference type="PROSITE" id="PS00136">
    <property type="entry name" value="SUBTILASE_ASP"/>
    <property type="match status" value="1"/>
</dbReference>
<feature type="active site" description="Charge relay system" evidence="5 6">
    <location>
        <position position="170"/>
    </location>
</feature>
<keyword evidence="2 6" id="KW-0645">Protease</keyword>
<dbReference type="PRINTS" id="PR00723">
    <property type="entry name" value="SUBTILISIN"/>
</dbReference>
<gene>
    <name evidence="9" type="ORF">Rhe02_25230</name>
</gene>
<dbReference type="Pfam" id="PF05922">
    <property type="entry name" value="Inhibitor_I9"/>
    <property type="match status" value="1"/>
</dbReference>
<dbReference type="InterPro" id="IPR034193">
    <property type="entry name" value="PCSK9_ProteinaseK-like"/>
</dbReference>
<keyword evidence="3 6" id="KW-0378">Hydrolase</keyword>
<dbReference type="Gene3D" id="3.40.50.200">
    <property type="entry name" value="Peptidase S8/S53 domain"/>
    <property type="match status" value="1"/>
</dbReference>
<organism evidence="9 10">
    <name type="scientific">Rhizocola hellebori</name>
    <dbReference type="NCBI Taxonomy" id="1392758"/>
    <lineage>
        <taxon>Bacteria</taxon>
        <taxon>Bacillati</taxon>
        <taxon>Actinomycetota</taxon>
        <taxon>Actinomycetes</taxon>
        <taxon>Micromonosporales</taxon>
        <taxon>Micromonosporaceae</taxon>
        <taxon>Rhizocola</taxon>
    </lineage>
</organism>
<dbReference type="AlphaFoldDB" id="A0A8J3Q614"/>
<dbReference type="GO" id="GO:0004252">
    <property type="term" value="F:serine-type endopeptidase activity"/>
    <property type="evidence" value="ECO:0007669"/>
    <property type="project" value="UniProtKB-UniRule"/>
</dbReference>
<proteinExistence type="inferred from homology"/>
<dbReference type="PROSITE" id="PS00138">
    <property type="entry name" value="SUBTILASE_SER"/>
    <property type="match status" value="1"/>
</dbReference>
<dbReference type="Gene3D" id="2.60.120.260">
    <property type="entry name" value="Galactose-binding domain-like"/>
    <property type="match status" value="1"/>
</dbReference>
<protein>
    <submittedName>
        <fullName evidence="9">Serine protease</fullName>
    </submittedName>
</protein>
<dbReference type="SUPFAM" id="SSF52743">
    <property type="entry name" value="Subtilisin-like"/>
    <property type="match status" value="1"/>
</dbReference>
<feature type="active site" description="Charge relay system" evidence="5 6">
    <location>
        <position position="137"/>
    </location>
</feature>
<evidence type="ECO:0000256" key="1">
    <source>
        <dbReference type="ARBA" id="ARBA00011073"/>
    </source>
</evidence>
<keyword evidence="4 6" id="KW-0720">Serine protease</keyword>
<feature type="domain" description="P/Homo B" evidence="8">
    <location>
        <begin position="379"/>
        <end position="498"/>
    </location>
</feature>
<dbReference type="InterPro" id="IPR023828">
    <property type="entry name" value="Peptidase_S8_Ser-AS"/>
</dbReference>
<sequence length="498" mass="50947">MTSTAVAISTSASAAGDPQILSAGGPTAVANSYLVVLKDTRTPVRETAQRLAPGKIGSVWEHAVRGFSVTASQTQALQIAADPAVAFVEQNHTVHLTDTQPNPPSWGLDRIDQRNLPLDQSYTYPNTASNVHAYIIDTGIRITHTNFGGRASYGADFIDNDAIADDCHGHGTHVAGTTGGSTFGVAKGVQLVAVRVLDCAGSGTFQQVIDGVNWVTANAVKPAVANMSLGGAGTNATLEAAVTASINSGVVFALAAGNSSSDACNFTPARTPAAITVGATDITDTRASFSNFGACLDLFGPGVNITSSWNLSDTATNTISGTSMASPHVAGAAALILGANPTFTAQQVRDAMVAAATPAKVINPGAGSPNLLLFVGAGGPPPTCTPVTNGTDVAIPDNNVWVTSSITISSCPGNAKAASTVEVHIAHLNRGDLAIQLQAPDGTRYQLKSRSNDTGDNLDTTYTVNLSSEVANGTWILRVRDRRANGIAGTLTSWTLGV</sequence>
<feature type="active site" description="Charge relay system" evidence="5 6">
    <location>
        <position position="323"/>
    </location>
</feature>
<dbReference type="InterPro" id="IPR037045">
    <property type="entry name" value="S8pro/Inhibitor_I9_sf"/>
</dbReference>
<evidence type="ECO:0000256" key="4">
    <source>
        <dbReference type="ARBA" id="ARBA00022825"/>
    </source>
</evidence>
<evidence type="ECO:0000313" key="10">
    <source>
        <dbReference type="Proteomes" id="UP000612899"/>
    </source>
</evidence>
<dbReference type="CDD" id="cd04077">
    <property type="entry name" value="Peptidases_S8_PCSK9_ProteinaseK_like"/>
    <property type="match status" value="1"/>
</dbReference>
<dbReference type="PANTHER" id="PTHR43806:SF11">
    <property type="entry name" value="CEREVISIN-RELATED"/>
    <property type="match status" value="1"/>
</dbReference>
<comment type="similarity">
    <text evidence="1 6 7">Belongs to the peptidase S8 family.</text>
</comment>
<dbReference type="Proteomes" id="UP000612899">
    <property type="component" value="Unassembled WGS sequence"/>
</dbReference>
<dbReference type="InterPro" id="IPR015500">
    <property type="entry name" value="Peptidase_S8_subtilisin-rel"/>
</dbReference>
<dbReference type="Pfam" id="PF01483">
    <property type="entry name" value="P_proprotein"/>
    <property type="match status" value="1"/>
</dbReference>
<dbReference type="PROSITE" id="PS51829">
    <property type="entry name" value="P_HOMO_B"/>
    <property type="match status" value="1"/>
</dbReference>
<dbReference type="Pfam" id="PF00082">
    <property type="entry name" value="Peptidase_S8"/>
    <property type="match status" value="1"/>
</dbReference>
<dbReference type="PROSITE" id="PS51892">
    <property type="entry name" value="SUBTILASE"/>
    <property type="match status" value="1"/>
</dbReference>
<dbReference type="FunFam" id="3.40.50.200:FF:000014">
    <property type="entry name" value="Proteinase K"/>
    <property type="match status" value="1"/>
</dbReference>
<comment type="caution">
    <text evidence="9">The sequence shown here is derived from an EMBL/GenBank/DDBJ whole genome shotgun (WGS) entry which is preliminary data.</text>
</comment>
<dbReference type="PANTHER" id="PTHR43806">
    <property type="entry name" value="PEPTIDASE S8"/>
    <property type="match status" value="1"/>
</dbReference>
<evidence type="ECO:0000313" key="9">
    <source>
        <dbReference type="EMBL" id="GIH04456.1"/>
    </source>
</evidence>
<evidence type="ECO:0000259" key="8">
    <source>
        <dbReference type="PROSITE" id="PS51829"/>
    </source>
</evidence>
<reference evidence="9" key="1">
    <citation type="submission" date="2021-01" db="EMBL/GenBank/DDBJ databases">
        <title>Whole genome shotgun sequence of Rhizocola hellebori NBRC 109834.</title>
        <authorList>
            <person name="Komaki H."/>
            <person name="Tamura T."/>
        </authorList>
    </citation>
    <scope>NUCLEOTIDE SEQUENCE</scope>
    <source>
        <strain evidence="9">NBRC 109834</strain>
    </source>
</reference>
<dbReference type="SUPFAM" id="SSF49785">
    <property type="entry name" value="Galactose-binding domain-like"/>
    <property type="match status" value="1"/>
</dbReference>
<dbReference type="InterPro" id="IPR036852">
    <property type="entry name" value="Peptidase_S8/S53_dom_sf"/>
</dbReference>
<dbReference type="GO" id="GO:0005615">
    <property type="term" value="C:extracellular space"/>
    <property type="evidence" value="ECO:0007669"/>
    <property type="project" value="TreeGrafter"/>
</dbReference>
<dbReference type="Gene3D" id="3.30.70.80">
    <property type="entry name" value="Peptidase S8 propeptide/proteinase inhibitor I9"/>
    <property type="match status" value="1"/>
</dbReference>
<dbReference type="InterPro" id="IPR002884">
    <property type="entry name" value="P_dom"/>
</dbReference>
<dbReference type="InterPro" id="IPR050131">
    <property type="entry name" value="Peptidase_S8_subtilisin-like"/>
</dbReference>
<dbReference type="InterPro" id="IPR023827">
    <property type="entry name" value="Peptidase_S8_Asp-AS"/>
</dbReference>